<name>A0AAN9VBH8_9ORTH</name>
<dbReference type="EMBL" id="JAZDUA010000483">
    <property type="protein sequence ID" value="KAK7791969.1"/>
    <property type="molecule type" value="Genomic_DNA"/>
</dbReference>
<protein>
    <submittedName>
        <fullName evidence="1">Uncharacterized protein</fullName>
    </submittedName>
</protein>
<evidence type="ECO:0000313" key="1">
    <source>
        <dbReference type="EMBL" id="KAK7791969.1"/>
    </source>
</evidence>
<proteinExistence type="predicted"/>
<organism evidence="1 2">
    <name type="scientific">Gryllus longicercus</name>
    <dbReference type="NCBI Taxonomy" id="2509291"/>
    <lineage>
        <taxon>Eukaryota</taxon>
        <taxon>Metazoa</taxon>
        <taxon>Ecdysozoa</taxon>
        <taxon>Arthropoda</taxon>
        <taxon>Hexapoda</taxon>
        <taxon>Insecta</taxon>
        <taxon>Pterygota</taxon>
        <taxon>Neoptera</taxon>
        <taxon>Polyneoptera</taxon>
        <taxon>Orthoptera</taxon>
        <taxon>Ensifera</taxon>
        <taxon>Gryllidea</taxon>
        <taxon>Grylloidea</taxon>
        <taxon>Gryllidae</taxon>
        <taxon>Gryllinae</taxon>
        <taxon>Gryllus</taxon>
    </lineage>
</organism>
<sequence length="131" mass="15483">MSEVQHKRNCLAGIHYTFLTLFKIFISEKKIQSNFSLDFIMLHYLKFYTIYSTVYKLSKHRLYSVYFAKDIKARMMQFHVKLNKANKTMAYTKSLKHIYLGIPSGISVGPEVWRKNGDGFKIQRKIYLGEV</sequence>
<accession>A0AAN9VBH8</accession>
<dbReference type="AlphaFoldDB" id="A0AAN9VBH8"/>
<keyword evidence="2" id="KW-1185">Reference proteome</keyword>
<evidence type="ECO:0000313" key="2">
    <source>
        <dbReference type="Proteomes" id="UP001378592"/>
    </source>
</evidence>
<dbReference type="Proteomes" id="UP001378592">
    <property type="component" value="Unassembled WGS sequence"/>
</dbReference>
<reference evidence="1 2" key="1">
    <citation type="submission" date="2024-03" db="EMBL/GenBank/DDBJ databases">
        <title>The genome assembly and annotation of the cricket Gryllus longicercus Weissman &amp; Gray.</title>
        <authorList>
            <person name="Szrajer S."/>
            <person name="Gray D."/>
            <person name="Ylla G."/>
        </authorList>
    </citation>
    <scope>NUCLEOTIDE SEQUENCE [LARGE SCALE GENOMIC DNA]</scope>
    <source>
        <strain evidence="1">DAG 2021-001</strain>
        <tissue evidence="1">Whole body minus gut</tissue>
    </source>
</reference>
<gene>
    <name evidence="1" type="ORF">R5R35_010145</name>
</gene>
<comment type="caution">
    <text evidence="1">The sequence shown here is derived from an EMBL/GenBank/DDBJ whole genome shotgun (WGS) entry which is preliminary data.</text>
</comment>